<feature type="region of interest" description="Disordered" evidence="1">
    <location>
        <begin position="118"/>
        <end position="143"/>
    </location>
</feature>
<proteinExistence type="predicted"/>
<dbReference type="Proteomes" id="UP000006640">
    <property type="component" value="Chromosome"/>
</dbReference>
<dbReference type="RefSeq" id="WP_013130445.1">
    <property type="nucleotide sequence ID" value="NC_014165.1"/>
</dbReference>
<dbReference type="STRING" id="469371.Tbis_0180"/>
<keyword evidence="3" id="KW-1185">Reference proteome</keyword>
<evidence type="ECO:0000313" key="2">
    <source>
        <dbReference type="EMBL" id="ADG86912.1"/>
    </source>
</evidence>
<feature type="compositionally biased region" description="Low complexity" evidence="1">
    <location>
        <begin position="43"/>
        <end position="58"/>
    </location>
</feature>
<dbReference type="KEGG" id="tbi:Tbis_0180"/>
<dbReference type="HOGENOM" id="CLU_1884678_0_0_11"/>
<accession>D6Y2V1</accession>
<dbReference type="OrthoDB" id="3543776at2"/>
<dbReference type="EMBL" id="CP001874">
    <property type="protein sequence ID" value="ADG86912.1"/>
    <property type="molecule type" value="Genomic_DNA"/>
</dbReference>
<evidence type="ECO:0000256" key="1">
    <source>
        <dbReference type="SAM" id="MobiDB-lite"/>
    </source>
</evidence>
<gene>
    <name evidence="2" type="ordered locus">Tbis_0180</name>
</gene>
<dbReference type="eggNOG" id="ENOG502ZWED">
    <property type="taxonomic scope" value="Bacteria"/>
</dbReference>
<name>D6Y2V1_THEBD</name>
<protein>
    <recommendedName>
        <fullName evidence="4">DUF4115 domain-containing protein</fullName>
    </recommendedName>
</protein>
<evidence type="ECO:0008006" key="4">
    <source>
        <dbReference type="Google" id="ProtNLM"/>
    </source>
</evidence>
<sequence>MGRHRSDRAGAAKPLTIGAAVVLVLAVLVVAVRTLMPDGGSDASAAATPAAEAAASENPAERVPTVRLVCQAERCPVFVRIPGGDVLIDRDLSKGEEASYYEPELEIVLDDAGSVRVFENGTPREGGQPGEREAFKVKRDPDR</sequence>
<evidence type="ECO:0000313" key="3">
    <source>
        <dbReference type="Proteomes" id="UP000006640"/>
    </source>
</evidence>
<dbReference type="AlphaFoldDB" id="D6Y2V1"/>
<organism evidence="2 3">
    <name type="scientific">Thermobispora bispora (strain ATCC 19993 / DSM 43833 / CBS 139.67 / JCM 10125 / KCTC 9307 / NBRC 14880 / R51)</name>
    <dbReference type="NCBI Taxonomy" id="469371"/>
    <lineage>
        <taxon>Bacteria</taxon>
        <taxon>Bacillati</taxon>
        <taxon>Actinomycetota</taxon>
        <taxon>Actinomycetes</taxon>
        <taxon>Streptosporangiales</taxon>
        <taxon>Streptosporangiaceae</taxon>
        <taxon>Thermobispora</taxon>
    </lineage>
</organism>
<reference evidence="2 3" key="1">
    <citation type="submission" date="2010-01" db="EMBL/GenBank/DDBJ databases">
        <title>The complete genome of Thermobispora bispora DSM 43833.</title>
        <authorList>
            <consortium name="US DOE Joint Genome Institute (JGI-PGF)"/>
            <person name="Lucas S."/>
            <person name="Copeland A."/>
            <person name="Lapidus A."/>
            <person name="Glavina del Rio T."/>
            <person name="Dalin E."/>
            <person name="Tice H."/>
            <person name="Bruce D."/>
            <person name="Goodwin L."/>
            <person name="Pitluck S."/>
            <person name="Kyrpides N."/>
            <person name="Mavromatis K."/>
            <person name="Ivanova N."/>
            <person name="Mikhailova N."/>
            <person name="Chertkov O."/>
            <person name="Brettin T."/>
            <person name="Detter J.C."/>
            <person name="Han C."/>
            <person name="Larimer F."/>
            <person name="Land M."/>
            <person name="Hauser L."/>
            <person name="Markowitz V."/>
            <person name="Cheng J.-F."/>
            <person name="Hugenholtz P."/>
            <person name="Woyke T."/>
            <person name="Wu D."/>
            <person name="Jando M."/>
            <person name="Schneider S."/>
            <person name="Klenk H.-P."/>
            <person name="Eisen J.A."/>
        </authorList>
    </citation>
    <scope>NUCLEOTIDE SEQUENCE [LARGE SCALE GENOMIC DNA]</scope>
    <source>
        <strain evidence="3">ATCC 19993 / DSM 43833 / CBS 139.67 / JCM 10125 / KCTC 9307 / NBRC 14880 / R51</strain>
    </source>
</reference>
<feature type="compositionally biased region" description="Basic and acidic residues" evidence="1">
    <location>
        <begin position="130"/>
        <end position="143"/>
    </location>
</feature>
<feature type="region of interest" description="Disordered" evidence="1">
    <location>
        <begin position="40"/>
        <end position="59"/>
    </location>
</feature>